<dbReference type="PANTHER" id="PTHR30126:SF39">
    <property type="entry name" value="HTH-TYPE TRANSCRIPTIONAL REGULATOR CYSL"/>
    <property type="match status" value="1"/>
</dbReference>
<feature type="region of interest" description="Disordered" evidence="6">
    <location>
        <begin position="287"/>
        <end position="306"/>
    </location>
</feature>
<dbReference type="Pfam" id="PF00126">
    <property type="entry name" value="HTH_1"/>
    <property type="match status" value="1"/>
</dbReference>
<organism evidence="8 9">
    <name type="scientific">Bradyrhizobium archetypum</name>
    <dbReference type="NCBI Taxonomy" id="2721160"/>
    <lineage>
        <taxon>Bacteria</taxon>
        <taxon>Pseudomonadati</taxon>
        <taxon>Pseudomonadota</taxon>
        <taxon>Alphaproteobacteria</taxon>
        <taxon>Hyphomicrobiales</taxon>
        <taxon>Nitrobacteraceae</taxon>
        <taxon>Bradyrhizobium</taxon>
    </lineage>
</organism>
<evidence type="ECO:0000256" key="1">
    <source>
        <dbReference type="ARBA" id="ARBA00003502"/>
    </source>
</evidence>
<dbReference type="Gene3D" id="3.40.190.290">
    <property type="match status" value="1"/>
</dbReference>
<feature type="domain" description="HTH lysR-type" evidence="7">
    <location>
        <begin position="1"/>
        <end position="53"/>
    </location>
</feature>
<evidence type="ECO:0000256" key="2">
    <source>
        <dbReference type="ARBA" id="ARBA00009437"/>
    </source>
</evidence>
<comment type="caution">
    <text evidence="8">The sequence shown here is derived from an EMBL/GenBank/DDBJ whole genome shotgun (WGS) entry which is preliminary data.</text>
</comment>
<sequence>MRAFAAFARRRSFSGAAQELRISQPAVSKHIADIERELGMLLVERRTRDGTLTAAGEFLANHVLRAEGILVQAARGAAEFCKPGSGSLTIVASGVIGTYLLPEVIAQFQHAYPGARVALELGTSTTAVESLRSHRAELGFIGRYVTAPEIEAEPLLEDKILLVGPPRLANERLSRNELRSLTWISREEGSATRALAEAACADLGIAPRRRLELPSWEAIKLAVRRGYGIAACSRFAVEEELRAGSLTLIPVRRWNVQKTMSIIRVRDAALTPSAEQFLRLLRARWGRMPSRGPPRKRRRGDQKNSR</sequence>
<gene>
    <name evidence="8" type="ORF">HCN50_31535</name>
</gene>
<dbReference type="InterPro" id="IPR036390">
    <property type="entry name" value="WH_DNA-bd_sf"/>
</dbReference>
<evidence type="ECO:0000259" key="7">
    <source>
        <dbReference type="PROSITE" id="PS50931"/>
    </source>
</evidence>
<keyword evidence="4" id="KW-0238">DNA-binding</keyword>
<dbReference type="PROSITE" id="PS50931">
    <property type="entry name" value="HTH_LYSR"/>
    <property type="match status" value="1"/>
</dbReference>
<keyword evidence="9" id="KW-1185">Reference proteome</keyword>
<dbReference type="SUPFAM" id="SSF53850">
    <property type="entry name" value="Periplasmic binding protein-like II"/>
    <property type="match status" value="1"/>
</dbReference>
<dbReference type="Pfam" id="PF03466">
    <property type="entry name" value="LysR_substrate"/>
    <property type="match status" value="1"/>
</dbReference>
<dbReference type="SUPFAM" id="SSF46785">
    <property type="entry name" value="Winged helix' DNA-binding domain"/>
    <property type="match status" value="1"/>
</dbReference>
<evidence type="ECO:0000256" key="3">
    <source>
        <dbReference type="ARBA" id="ARBA00023015"/>
    </source>
</evidence>
<dbReference type="PRINTS" id="PR00039">
    <property type="entry name" value="HTHLYSR"/>
</dbReference>
<evidence type="ECO:0000256" key="4">
    <source>
        <dbReference type="ARBA" id="ARBA00023125"/>
    </source>
</evidence>
<dbReference type="EMBL" id="JAAVLW010000014">
    <property type="protein sequence ID" value="NOJ50713.1"/>
    <property type="molecule type" value="Genomic_DNA"/>
</dbReference>
<dbReference type="AlphaFoldDB" id="A0A7Y4M5A8"/>
<dbReference type="RefSeq" id="WP_171713757.1">
    <property type="nucleotide sequence ID" value="NZ_JAAVLW010000014.1"/>
</dbReference>
<name>A0A7Y4M5A8_9BRAD</name>
<keyword evidence="5" id="KW-0804">Transcription</keyword>
<evidence type="ECO:0000256" key="5">
    <source>
        <dbReference type="ARBA" id="ARBA00023163"/>
    </source>
</evidence>
<evidence type="ECO:0000256" key="6">
    <source>
        <dbReference type="SAM" id="MobiDB-lite"/>
    </source>
</evidence>
<dbReference type="Proteomes" id="UP000528734">
    <property type="component" value="Unassembled WGS sequence"/>
</dbReference>
<dbReference type="InterPro" id="IPR005119">
    <property type="entry name" value="LysR_subst-bd"/>
</dbReference>
<accession>A0A7Y4M5A8</accession>
<evidence type="ECO:0000313" key="9">
    <source>
        <dbReference type="Proteomes" id="UP000528734"/>
    </source>
</evidence>
<reference evidence="8 9" key="1">
    <citation type="submission" date="2020-03" db="EMBL/GenBank/DDBJ databases">
        <title>Bradyrhizobium diversity isolated from nodules of Muelleranthus trifoliolatus.</title>
        <authorList>
            <person name="Klepa M."/>
            <person name="Helene L."/>
            <person name="Hungria M."/>
        </authorList>
    </citation>
    <scope>NUCLEOTIDE SEQUENCE [LARGE SCALE GENOMIC DNA]</scope>
    <source>
        <strain evidence="8 9">WSM 1744</strain>
    </source>
</reference>
<keyword evidence="3" id="KW-0805">Transcription regulation</keyword>
<dbReference type="InterPro" id="IPR036388">
    <property type="entry name" value="WH-like_DNA-bd_sf"/>
</dbReference>
<dbReference type="GO" id="GO:0000976">
    <property type="term" value="F:transcription cis-regulatory region binding"/>
    <property type="evidence" value="ECO:0007669"/>
    <property type="project" value="TreeGrafter"/>
</dbReference>
<evidence type="ECO:0000313" key="8">
    <source>
        <dbReference type="EMBL" id="NOJ50713.1"/>
    </source>
</evidence>
<comment type="function">
    <text evidence="1">NodD regulates the expression of the nodABCFE genes which encode other nodulation proteins. NodD is also a negative regulator of its own expression. Binds flavonoids as inducers.</text>
</comment>
<comment type="similarity">
    <text evidence="2">Belongs to the LysR transcriptional regulatory family.</text>
</comment>
<dbReference type="InterPro" id="IPR000847">
    <property type="entry name" value="LysR_HTH_N"/>
</dbReference>
<dbReference type="PANTHER" id="PTHR30126">
    <property type="entry name" value="HTH-TYPE TRANSCRIPTIONAL REGULATOR"/>
    <property type="match status" value="1"/>
</dbReference>
<dbReference type="GO" id="GO:0003700">
    <property type="term" value="F:DNA-binding transcription factor activity"/>
    <property type="evidence" value="ECO:0007669"/>
    <property type="project" value="InterPro"/>
</dbReference>
<proteinExistence type="inferred from homology"/>
<protein>
    <submittedName>
        <fullName evidence="8">LysR family transcriptional regulator</fullName>
    </submittedName>
</protein>
<dbReference type="Gene3D" id="1.10.10.10">
    <property type="entry name" value="Winged helix-like DNA-binding domain superfamily/Winged helix DNA-binding domain"/>
    <property type="match status" value="1"/>
</dbReference>